<evidence type="ECO:0000256" key="3">
    <source>
        <dbReference type="ARBA" id="ARBA00022679"/>
    </source>
</evidence>
<organism evidence="7 8">
    <name type="scientific">Halospina denitrificans</name>
    <dbReference type="NCBI Taxonomy" id="332522"/>
    <lineage>
        <taxon>Bacteria</taxon>
        <taxon>Pseudomonadati</taxon>
        <taxon>Pseudomonadota</taxon>
        <taxon>Gammaproteobacteria</taxon>
        <taxon>Halospina</taxon>
    </lineage>
</organism>
<feature type="domain" description="tRNA/rRNA methyltransferase SpoU type" evidence="6">
    <location>
        <begin position="10"/>
        <end position="159"/>
    </location>
</feature>
<keyword evidence="2 5" id="KW-0489">Methyltransferase</keyword>
<dbReference type="Gene3D" id="1.10.8.590">
    <property type="match status" value="1"/>
</dbReference>
<name>A0A4V3EQK6_9GAMM</name>
<dbReference type="Pfam" id="PF00588">
    <property type="entry name" value="SpoU_methylase"/>
    <property type="match status" value="1"/>
</dbReference>
<dbReference type="InterPro" id="IPR004384">
    <property type="entry name" value="RNA_MeTrfase_TrmJ/LasT"/>
</dbReference>
<comment type="subunit">
    <text evidence="5">Homodimer.</text>
</comment>
<keyword evidence="5" id="KW-0963">Cytoplasm</keyword>
<keyword evidence="4 5" id="KW-0949">S-adenosyl-L-methionine</keyword>
<comment type="catalytic activity">
    <reaction evidence="5">
        <text>cytidine(32) in tRNA + S-adenosyl-L-methionine = 2'-O-methylcytidine(32) in tRNA + S-adenosyl-L-homocysteine + H(+)</text>
        <dbReference type="Rhea" id="RHEA:42932"/>
        <dbReference type="Rhea" id="RHEA-COMP:10288"/>
        <dbReference type="Rhea" id="RHEA-COMP:10289"/>
        <dbReference type="ChEBI" id="CHEBI:15378"/>
        <dbReference type="ChEBI" id="CHEBI:57856"/>
        <dbReference type="ChEBI" id="CHEBI:59789"/>
        <dbReference type="ChEBI" id="CHEBI:74495"/>
        <dbReference type="ChEBI" id="CHEBI:82748"/>
        <dbReference type="EC" id="2.1.1.200"/>
    </reaction>
</comment>
<accession>A0A4V3EQK6</accession>
<dbReference type="InterPro" id="IPR029026">
    <property type="entry name" value="tRNA_m1G_MTases_N"/>
</dbReference>
<comment type="similarity">
    <text evidence="1">Belongs to the class IV-like SAM-binding methyltransferase superfamily. RNA methyltransferase TrmH family.</text>
</comment>
<evidence type="ECO:0000259" key="6">
    <source>
        <dbReference type="Pfam" id="PF00588"/>
    </source>
</evidence>
<protein>
    <recommendedName>
        <fullName evidence="5">tRNA (cytidine/uridine-2'-O-)-methyltransferase TrmJ</fullName>
        <ecNumber evidence="5">2.1.1.200</ecNumber>
    </recommendedName>
    <alternativeName>
        <fullName evidence="5">tRNA (cytidine(32)/uridine(32)-2'-O)-methyltransferase</fullName>
    </alternativeName>
    <alternativeName>
        <fullName evidence="5">tRNA Cm32/Um32 methyltransferase</fullName>
    </alternativeName>
</protein>
<dbReference type="FunFam" id="3.40.1280.10:FF:000006">
    <property type="entry name" value="Uncharacterized tRNA/rRNA methyltransferase HI_0380"/>
    <property type="match status" value="1"/>
</dbReference>
<dbReference type="InterPro" id="IPR029028">
    <property type="entry name" value="Alpha/beta_knot_MTases"/>
</dbReference>
<dbReference type="InterPro" id="IPR001537">
    <property type="entry name" value="SpoU_MeTrfase"/>
</dbReference>
<dbReference type="Proteomes" id="UP000295830">
    <property type="component" value="Unassembled WGS sequence"/>
</dbReference>
<dbReference type="PANTHER" id="PTHR42786:SF2">
    <property type="entry name" value="TRNA (CYTIDINE_URIDINE-2'-O-)-METHYLTRANSFERASE TRMJ"/>
    <property type="match status" value="1"/>
</dbReference>
<evidence type="ECO:0000256" key="4">
    <source>
        <dbReference type="ARBA" id="ARBA00022691"/>
    </source>
</evidence>
<dbReference type="PANTHER" id="PTHR42786">
    <property type="entry name" value="TRNA/RRNA METHYLTRANSFERASE"/>
    <property type="match status" value="1"/>
</dbReference>
<dbReference type="GO" id="GO:0003723">
    <property type="term" value="F:RNA binding"/>
    <property type="evidence" value="ECO:0007669"/>
    <property type="project" value="InterPro"/>
</dbReference>
<dbReference type="CDD" id="cd18093">
    <property type="entry name" value="SpoU-like_TrmJ"/>
    <property type="match status" value="1"/>
</dbReference>
<dbReference type="PIRSF" id="PIRSF004808">
    <property type="entry name" value="LasT"/>
    <property type="match status" value="1"/>
</dbReference>
<gene>
    <name evidence="5" type="primary">trmJ</name>
    <name evidence="7" type="ORF">DES49_1739</name>
</gene>
<sequence>MGSYPSLQGLRVVLVETSHPGNIGAVARAIKNMGVTELVLVRPEAFPHEKAFARSAGASDLLDGARVVETLDEAIADCVEVIGASARSRTLTWPVLNPRDCAQQVCARLEAGPVALVFGREDNGLSNEELQRCHYHVQIPSNPDFSSLNLAMAVQVMTYEMRMHTLFSGESAAEGWASTHDPSQAGWEERAATVQETEHFLEHLERTLITTGFHNPERPRQLMVRMRRLFQRAHPDQMEINILRGILTSVDRLAEKPGSDRDRGANV</sequence>
<dbReference type="GO" id="GO:0002128">
    <property type="term" value="P:tRNA nucleoside ribose methylation"/>
    <property type="evidence" value="ECO:0007669"/>
    <property type="project" value="TreeGrafter"/>
</dbReference>
<reference evidence="7 8" key="1">
    <citation type="submission" date="2019-03" db="EMBL/GenBank/DDBJ databases">
        <title>Genomic Encyclopedia of Type Strains, Phase IV (KMG-IV): sequencing the most valuable type-strain genomes for metagenomic binning, comparative biology and taxonomic classification.</title>
        <authorList>
            <person name="Goeker M."/>
        </authorList>
    </citation>
    <scope>NUCLEOTIDE SEQUENCE [LARGE SCALE GENOMIC DNA]</scope>
    <source>
        <strain evidence="7 8">DSM 15505</strain>
    </source>
</reference>
<dbReference type="RefSeq" id="WP_133735993.1">
    <property type="nucleotide sequence ID" value="NZ_SOAX01000003.1"/>
</dbReference>
<comment type="function">
    <text evidence="5">Catalyzes the formation of 2'O-methylated cytidine (Cm32) or 2'O-methylated uridine (Um32) at position 32 in tRNA.</text>
</comment>
<evidence type="ECO:0000256" key="5">
    <source>
        <dbReference type="RuleBase" id="RU362024"/>
    </source>
</evidence>
<dbReference type="NCBIfam" id="NF011694">
    <property type="entry name" value="PRK15114.1"/>
    <property type="match status" value="1"/>
</dbReference>
<evidence type="ECO:0000256" key="1">
    <source>
        <dbReference type="ARBA" id="ARBA00007228"/>
    </source>
</evidence>
<dbReference type="GO" id="GO:0106339">
    <property type="term" value="F:tRNA (cytidine(32)-2'-O)-methyltransferase activity"/>
    <property type="evidence" value="ECO:0007669"/>
    <property type="project" value="RHEA"/>
</dbReference>
<dbReference type="GO" id="GO:0005829">
    <property type="term" value="C:cytosol"/>
    <property type="evidence" value="ECO:0007669"/>
    <property type="project" value="TreeGrafter"/>
</dbReference>
<dbReference type="SUPFAM" id="SSF75217">
    <property type="entry name" value="alpha/beta knot"/>
    <property type="match status" value="1"/>
</dbReference>
<evidence type="ECO:0000256" key="2">
    <source>
        <dbReference type="ARBA" id="ARBA00022603"/>
    </source>
</evidence>
<evidence type="ECO:0000313" key="7">
    <source>
        <dbReference type="EMBL" id="TDT41638.1"/>
    </source>
</evidence>
<comment type="subcellular location">
    <subcellularLocation>
        <location evidence="5">Cytoplasm</location>
    </subcellularLocation>
</comment>
<keyword evidence="5" id="KW-0819">tRNA processing</keyword>
<keyword evidence="3 7" id="KW-0808">Transferase</keyword>
<comment type="catalytic activity">
    <reaction evidence="5">
        <text>uridine(32) in tRNA + S-adenosyl-L-methionine = 2'-O-methyluridine(32) in tRNA + S-adenosyl-L-homocysteine + H(+)</text>
        <dbReference type="Rhea" id="RHEA:42936"/>
        <dbReference type="Rhea" id="RHEA-COMP:10107"/>
        <dbReference type="Rhea" id="RHEA-COMP:10290"/>
        <dbReference type="ChEBI" id="CHEBI:15378"/>
        <dbReference type="ChEBI" id="CHEBI:57856"/>
        <dbReference type="ChEBI" id="CHEBI:59789"/>
        <dbReference type="ChEBI" id="CHEBI:65315"/>
        <dbReference type="ChEBI" id="CHEBI:74478"/>
        <dbReference type="EC" id="2.1.1.200"/>
    </reaction>
</comment>
<dbReference type="GO" id="GO:0160206">
    <property type="term" value="F:tRNA (cytidine(32)/uridine(32)-2'-O)-methyltransferase activity"/>
    <property type="evidence" value="ECO:0007669"/>
    <property type="project" value="UniProtKB-EC"/>
</dbReference>
<dbReference type="EMBL" id="SOAX01000003">
    <property type="protein sequence ID" value="TDT41638.1"/>
    <property type="molecule type" value="Genomic_DNA"/>
</dbReference>
<dbReference type="OrthoDB" id="9806346at2"/>
<keyword evidence="8" id="KW-1185">Reference proteome</keyword>
<dbReference type="AlphaFoldDB" id="A0A4V3EQK6"/>
<proteinExistence type="inferred from homology"/>
<evidence type="ECO:0000313" key="8">
    <source>
        <dbReference type="Proteomes" id="UP000295830"/>
    </source>
</evidence>
<comment type="caution">
    <text evidence="7">The sequence shown here is derived from an EMBL/GenBank/DDBJ whole genome shotgun (WGS) entry which is preliminary data.</text>
</comment>
<dbReference type="Gene3D" id="3.40.1280.10">
    <property type="match status" value="1"/>
</dbReference>
<dbReference type="NCBIfam" id="TIGR00050">
    <property type="entry name" value="rRNA_methyl_1"/>
    <property type="match status" value="1"/>
</dbReference>
<dbReference type="EC" id="2.1.1.200" evidence="5"/>